<dbReference type="EMBL" id="LR796916">
    <property type="protein sequence ID" value="CAB4175431.1"/>
    <property type="molecule type" value="Genomic_DNA"/>
</dbReference>
<evidence type="ECO:0000313" key="2">
    <source>
        <dbReference type="EMBL" id="CAB4193782.1"/>
    </source>
</evidence>
<sequence length="69" mass="7970">MEEELIDITLEQAKFIKNLRVVEGYTWRAVARDYSAQYMTSRSNNQILGIALCTSAMLLLEEQVEDGWN</sequence>
<accession>A0A6J5RD07</accession>
<reference evidence="2" key="1">
    <citation type="submission" date="2020-05" db="EMBL/GenBank/DDBJ databases">
        <authorList>
            <person name="Chiriac C."/>
            <person name="Salcher M."/>
            <person name="Ghai R."/>
            <person name="Kavagutti S V."/>
        </authorList>
    </citation>
    <scope>NUCLEOTIDE SEQUENCE</scope>
</reference>
<protein>
    <submittedName>
        <fullName evidence="2">Uncharacterized protein</fullName>
    </submittedName>
</protein>
<proteinExistence type="predicted"/>
<organism evidence="2">
    <name type="scientific">uncultured Caudovirales phage</name>
    <dbReference type="NCBI Taxonomy" id="2100421"/>
    <lineage>
        <taxon>Viruses</taxon>
        <taxon>Duplodnaviria</taxon>
        <taxon>Heunggongvirae</taxon>
        <taxon>Uroviricota</taxon>
        <taxon>Caudoviricetes</taxon>
        <taxon>Peduoviridae</taxon>
        <taxon>Maltschvirus</taxon>
        <taxon>Maltschvirus maltsch</taxon>
    </lineage>
</organism>
<gene>
    <name evidence="2" type="ORF">UFOVP1247_153</name>
    <name evidence="1" type="ORF">UFOVP970_193</name>
</gene>
<evidence type="ECO:0000313" key="1">
    <source>
        <dbReference type="EMBL" id="CAB4175431.1"/>
    </source>
</evidence>
<dbReference type="EMBL" id="LR797195">
    <property type="protein sequence ID" value="CAB4193782.1"/>
    <property type="molecule type" value="Genomic_DNA"/>
</dbReference>
<name>A0A6J5RD07_9CAUD</name>